<dbReference type="Gene3D" id="2.40.50.200">
    <property type="entry name" value="Bacterial OB-fold"/>
    <property type="match status" value="1"/>
</dbReference>
<dbReference type="PROSITE" id="PS51257">
    <property type="entry name" value="PROKAR_LIPOPROTEIN"/>
    <property type="match status" value="1"/>
</dbReference>
<dbReference type="InterPro" id="IPR036700">
    <property type="entry name" value="BOBF_sf"/>
</dbReference>
<evidence type="ECO:0008006" key="2">
    <source>
        <dbReference type="Google" id="ProtNLM"/>
    </source>
</evidence>
<dbReference type="AlphaFoldDB" id="X0WQE6"/>
<sequence length="115" mass="12566">MRKTKKIRLIAALLIILSVILGVSGCSGNSSGNSSNKSERYGVDITEKEVTSVKDIYTNPNEYLNQTIRLEGKIVRECGSGCWFFLEDETGTIFVDINPSGLSIPPKVGKKVVVE</sequence>
<dbReference type="SUPFAM" id="SSF101756">
    <property type="entry name" value="Hypothetical protein YgiW"/>
    <property type="match status" value="1"/>
</dbReference>
<feature type="non-terminal residue" evidence="1">
    <location>
        <position position="115"/>
    </location>
</feature>
<reference evidence="1" key="1">
    <citation type="journal article" date="2014" name="Front. Microbiol.">
        <title>High frequency of phylogenetically diverse reductive dehalogenase-homologous genes in deep subseafloor sedimentary metagenomes.</title>
        <authorList>
            <person name="Kawai M."/>
            <person name="Futagami T."/>
            <person name="Toyoda A."/>
            <person name="Takaki Y."/>
            <person name="Nishi S."/>
            <person name="Hori S."/>
            <person name="Arai W."/>
            <person name="Tsubouchi T."/>
            <person name="Morono Y."/>
            <person name="Uchiyama I."/>
            <person name="Ito T."/>
            <person name="Fujiyama A."/>
            <person name="Inagaki F."/>
            <person name="Takami H."/>
        </authorList>
    </citation>
    <scope>NUCLEOTIDE SEQUENCE</scope>
    <source>
        <strain evidence="1">Expedition CK06-06</strain>
    </source>
</reference>
<organism evidence="1">
    <name type="scientific">marine sediment metagenome</name>
    <dbReference type="NCBI Taxonomy" id="412755"/>
    <lineage>
        <taxon>unclassified sequences</taxon>
        <taxon>metagenomes</taxon>
        <taxon>ecological metagenomes</taxon>
    </lineage>
</organism>
<comment type="caution">
    <text evidence="1">The sequence shown here is derived from an EMBL/GenBank/DDBJ whole genome shotgun (WGS) entry which is preliminary data.</text>
</comment>
<accession>X0WQE6</accession>
<protein>
    <recommendedName>
        <fullName evidence="2">OB domain-containing protein</fullName>
    </recommendedName>
</protein>
<evidence type="ECO:0000313" key="1">
    <source>
        <dbReference type="EMBL" id="GAG33204.1"/>
    </source>
</evidence>
<proteinExistence type="predicted"/>
<dbReference type="EMBL" id="BARS01046811">
    <property type="protein sequence ID" value="GAG33204.1"/>
    <property type="molecule type" value="Genomic_DNA"/>
</dbReference>
<name>X0WQE6_9ZZZZ</name>
<gene>
    <name evidence="1" type="ORF">S01H1_70396</name>
</gene>